<dbReference type="InterPro" id="IPR013780">
    <property type="entry name" value="Glyco_hydro_b"/>
</dbReference>
<evidence type="ECO:0000256" key="6">
    <source>
        <dbReference type="SAM" id="SignalP"/>
    </source>
</evidence>
<feature type="signal peptide" evidence="6">
    <location>
        <begin position="1"/>
        <end position="25"/>
    </location>
</feature>
<dbReference type="Proteomes" id="UP000327044">
    <property type="component" value="Unassembled WGS sequence"/>
</dbReference>
<dbReference type="InParanoid" id="A0A5N4A3E0"/>
<sequence length="574" mass="65661">MRSQIYLLKMYGKLLIFACALHVWAAEPDLDWWKSAVFYQIYPRSFKDSDNDGVGDLKGIQSKLDHLVDAGVTALWLSPIYRSPQIDQGYDISDFRDVDPLFGTLADFKELLASAHQKGLKVILDFVPNHSSDKHDWFSKSESGDEQYADYYVWREGRNGNRDPPNNWISYFHGPAWKFSEARQLWYLHQFAEGQPDLNYRNPKLVQEMKDVLTYWLDAGVDGFRVDIISALFEDEQFRDEEPSNIPGVSDTDREYLIHTYTDDQPENYDMVYQWRELLDEYQRQHGGDTRVMMTESYAPLGKLFGYYGNEIRDGAHFSFNFWFITELNGQSTAHAIKFVIDKWFTYMPWRYTANWVLGNHDQHRVATRYGTKRVDGLCMLSMLLPGVAVTYNGEEIGMEDGEVTWTQAKDPQACNDVEANFKKNSRDFQRTPFQWDDSVNAGFNAGGDTWLPVGSTYLTANLAAEKADPKSHYSVYQNVVKLRKSDTLKHGDFSTVAFSDSVFGLIRSLKGNETYVLVVNIGGQSQTADLRYLGRLPDKLKVVLVSQSTRKVGDMVPTGVVSLGAYESVILSS</sequence>
<dbReference type="PANTHER" id="PTHR10357">
    <property type="entry name" value="ALPHA-AMYLASE FAMILY MEMBER"/>
    <property type="match status" value="1"/>
</dbReference>
<dbReference type="InterPro" id="IPR006047">
    <property type="entry name" value="GH13_cat_dom"/>
</dbReference>
<evidence type="ECO:0000256" key="3">
    <source>
        <dbReference type="ARBA" id="ARBA00012741"/>
    </source>
</evidence>
<evidence type="ECO:0000313" key="8">
    <source>
        <dbReference type="EMBL" id="KAB0791789.1"/>
    </source>
</evidence>
<evidence type="ECO:0000256" key="2">
    <source>
        <dbReference type="ARBA" id="ARBA00008061"/>
    </source>
</evidence>
<evidence type="ECO:0000256" key="1">
    <source>
        <dbReference type="ARBA" id="ARBA00001657"/>
    </source>
</evidence>
<dbReference type="Gene3D" id="3.90.400.10">
    <property type="entry name" value="Oligo-1,6-glucosidase, Domain 2"/>
    <property type="match status" value="1"/>
</dbReference>
<dbReference type="CDD" id="cd11328">
    <property type="entry name" value="AmyAc_maltase"/>
    <property type="match status" value="1"/>
</dbReference>
<comment type="caution">
    <text evidence="8">The sequence shown here is derived from an EMBL/GenBank/DDBJ whole genome shotgun (WGS) entry which is preliminary data.</text>
</comment>
<dbReference type="InterPro" id="IPR045857">
    <property type="entry name" value="O16G_dom_2"/>
</dbReference>
<feature type="chain" id="PRO_5024276284" description="alpha-glucosidase" evidence="6">
    <location>
        <begin position="26"/>
        <end position="574"/>
    </location>
</feature>
<dbReference type="Gene3D" id="2.60.40.1180">
    <property type="entry name" value="Golgi alpha-mannosidase II"/>
    <property type="match status" value="1"/>
</dbReference>
<keyword evidence="9" id="KW-1185">Reference proteome</keyword>
<dbReference type="EC" id="3.2.1.20" evidence="3"/>
<dbReference type="PANTHER" id="PTHR10357:SF179">
    <property type="entry name" value="NEUTRAL AND BASIC AMINO ACID TRANSPORT PROTEIN RBAT"/>
    <property type="match status" value="1"/>
</dbReference>
<keyword evidence="5" id="KW-0378">Hydrolase</keyword>
<dbReference type="FunCoup" id="A0A5N4A3E0">
    <property type="interactions" value="32"/>
</dbReference>
<evidence type="ECO:0000313" key="9">
    <source>
        <dbReference type="Proteomes" id="UP000327044"/>
    </source>
</evidence>
<dbReference type="SMART" id="SM00642">
    <property type="entry name" value="Aamy"/>
    <property type="match status" value="1"/>
</dbReference>
<organism evidence="8 9">
    <name type="scientific">Photinus pyralis</name>
    <name type="common">Common eastern firefly</name>
    <name type="synonym">Lampyris pyralis</name>
    <dbReference type="NCBI Taxonomy" id="7054"/>
    <lineage>
        <taxon>Eukaryota</taxon>
        <taxon>Metazoa</taxon>
        <taxon>Ecdysozoa</taxon>
        <taxon>Arthropoda</taxon>
        <taxon>Hexapoda</taxon>
        <taxon>Insecta</taxon>
        <taxon>Pterygota</taxon>
        <taxon>Neoptera</taxon>
        <taxon>Endopterygota</taxon>
        <taxon>Coleoptera</taxon>
        <taxon>Polyphaga</taxon>
        <taxon>Elateriformia</taxon>
        <taxon>Elateroidea</taxon>
        <taxon>Lampyridae</taxon>
        <taxon>Lampyrinae</taxon>
        <taxon>Photinus</taxon>
    </lineage>
</organism>
<dbReference type="AlphaFoldDB" id="A0A5N4A3E0"/>
<evidence type="ECO:0000256" key="4">
    <source>
        <dbReference type="ARBA" id="ARBA00023180"/>
    </source>
</evidence>
<dbReference type="EMBL" id="VVIM01000011">
    <property type="protein sequence ID" value="KAB0791789.1"/>
    <property type="molecule type" value="Genomic_DNA"/>
</dbReference>
<dbReference type="Gene3D" id="3.20.20.80">
    <property type="entry name" value="Glycosidases"/>
    <property type="match status" value="1"/>
</dbReference>
<proteinExistence type="inferred from homology"/>
<name>A0A5N4A3E0_PHOPY</name>
<dbReference type="SUPFAM" id="SSF51445">
    <property type="entry name" value="(Trans)glycosidases"/>
    <property type="match status" value="1"/>
</dbReference>
<dbReference type="FunFam" id="3.90.400.10:FF:000001">
    <property type="entry name" value="Maltase A3, isoform A"/>
    <property type="match status" value="1"/>
</dbReference>
<comment type="similarity">
    <text evidence="2">Belongs to the glycosyl hydrolase 13 family.</text>
</comment>
<evidence type="ECO:0000256" key="5">
    <source>
        <dbReference type="ARBA" id="ARBA00023295"/>
    </source>
</evidence>
<keyword evidence="6" id="KW-0732">Signal</keyword>
<keyword evidence="5" id="KW-0326">Glycosidase</keyword>
<evidence type="ECO:0000259" key="7">
    <source>
        <dbReference type="SMART" id="SM00642"/>
    </source>
</evidence>
<protein>
    <recommendedName>
        <fullName evidence="3">alpha-glucosidase</fullName>
        <ecNumber evidence="3">3.2.1.20</ecNumber>
    </recommendedName>
</protein>
<comment type="catalytic activity">
    <reaction evidence="1">
        <text>Hydrolysis of terminal, non-reducing (1-&gt;4)-linked alpha-D-glucose residues with release of alpha-D-glucose.</text>
        <dbReference type="EC" id="3.2.1.20"/>
    </reaction>
</comment>
<feature type="domain" description="Glycosyl hydrolase family 13 catalytic" evidence="7">
    <location>
        <begin position="40"/>
        <end position="431"/>
    </location>
</feature>
<dbReference type="GO" id="GO:0004558">
    <property type="term" value="F:alpha-1,4-glucosidase activity"/>
    <property type="evidence" value="ECO:0007669"/>
    <property type="project" value="UniProtKB-EC"/>
</dbReference>
<dbReference type="GO" id="GO:0005975">
    <property type="term" value="P:carbohydrate metabolic process"/>
    <property type="evidence" value="ECO:0007669"/>
    <property type="project" value="InterPro"/>
</dbReference>
<keyword evidence="4" id="KW-0325">Glycoprotein</keyword>
<dbReference type="InterPro" id="IPR017853">
    <property type="entry name" value="GH"/>
</dbReference>
<reference evidence="8 9" key="1">
    <citation type="journal article" date="2018" name="Elife">
        <title>Firefly genomes illuminate parallel origins of bioluminescence in beetles.</title>
        <authorList>
            <person name="Fallon T.R."/>
            <person name="Lower S.E."/>
            <person name="Chang C.H."/>
            <person name="Bessho-Uehara M."/>
            <person name="Martin G.J."/>
            <person name="Bewick A.J."/>
            <person name="Behringer M."/>
            <person name="Debat H.J."/>
            <person name="Wong I."/>
            <person name="Day J.C."/>
            <person name="Suvorov A."/>
            <person name="Silva C.J."/>
            <person name="Stanger-Hall K.F."/>
            <person name="Hall D.W."/>
            <person name="Schmitz R.J."/>
            <person name="Nelson D.R."/>
            <person name="Lewis S.M."/>
            <person name="Shigenobu S."/>
            <person name="Bybee S.M."/>
            <person name="Larracuente A.M."/>
            <person name="Oba Y."/>
            <person name="Weng J.K."/>
        </authorList>
    </citation>
    <scope>NUCLEOTIDE SEQUENCE [LARGE SCALE GENOMIC DNA]</scope>
    <source>
        <strain evidence="8">1611_PpyrPB1</strain>
        <tissue evidence="8">Whole body</tissue>
    </source>
</reference>
<accession>A0A5N4A3E0</accession>
<gene>
    <name evidence="8" type="ORF">PPYR_03589</name>
</gene>
<dbReference type="Pfam" id="PF00128">
    <property type="entry name" value="Alpha-amylase"/>
    <property type="match status" value="1"/>
</dbReference>